<evidence type="ECO:0000313" key="1">
    <source>
        <dbReference type="EMBL" id="KAK8841012.1"/>
    </source>
</evidence>
<proteinExistence type="predicted"/>
<dbReference type="EMBL" id="JAPFFF010000043">
    <property type="protein sequence ID" value="KAK8841012.1"/>
    <property type="molecule type" value="Genomic_DNA"/>
</dbReference>
<organism evidence="1 2">
    <name type="scientific">Tritrichomonas musculus</name>
    <dbReference type="NCBI Taxonomy" id="1915356"/>
    <lineage>
        <taxon>Eukaryota</taxon>
        <taxon>Metamonada</taxon>
        <taxon>Parabasalia</taxon>
        <taxon>Tritrichomonadida</taxon>
        <taxon>Tritrichomonadidae</taxon>
        <taxon>Tritrichomonas</taxon>
    </lineage>
</organism>
<dbReference type="Proteomes" id="UP001470230">
    <property type="component" value="Unassembled WGS sequence"/>
</dbReference>
<protein>
    <submittedName>
        <fullName evidence="1">Uncharacterized protein</fullName>
    </submittedName>
</protein>
<sequence>MKEIIDDFIIHAFHQLSTIYITVPIQSFAGIILTLEARLRNRPDTLDSPSVPILLTNLLLTLYHGIHEHAIKEDISKTIKDPLTNLVYLILKSDDPINDFTFCVQIAATHLEGLDLYEFLRRCAIIEDFALRNDSVKGKFIDWDDVLSFNNLLLRFHVAVEDDNGFELSLFETIKLPEEFFNLCMPPYKLELFDYSVMKVLDLITGKECILPTKNYQNVKDSIVDYVSCFDWEKGFVHSLLLFCY</sequence>
<comment type="caution">
    <text evidence="1">The sequence shown here is derived from an EMBL/GenBank/DDBJ whole genome shotgun (WGS) entry which is preliminary data.</text>
</comment>
<gene>
    <name evidence="1" type="ORF">M9Y10_027849</name>
</gene>
<reference evidence="1 2" key="1">
    <citation type="submission" date="2024-04" db="EMBL/GenBank/DDBJ databases">
        <title>Tritrichomonas musculus Genome.</title>
        <authorList>
            <person name="Alves-Ferreira E."/>
            <person name="Grigg M."/>
            <person name="Lorenzi H."/>
            <person name="Galac M."/>
        </authorList>
    </citation>
    <scope>NUCLEOTIDE SEQUENCE [LARGE SCALE GENOMIC DNA]</scope>
    <source>
        <strain evidence="1 2">EAF2021</strain>
    </source>
</reference>
<keyword evidence="2" id="KW-1185">Reference proteome</keyword>
<name>A0ABR2H473_9EUKA</name>
<evidence type="ECO:0000313" key="2">
    <source>
        <dbReference type="Proteomes" id="UP001470230"/>
    </source>
</evidence>
<accession>A0ABR2H473</accession>